<dbReference type="Gene3D" id="3.40.33.10">
    <property type="entry name" value="CAP"/>
    <property type="match status" value="1"/>
</dbReference>
<dbReference type="SUPFAM" id="SSF55797">
    <property type="entry name" value="PR-1-like"/>
    <property type="match status" value="1"/>
</dbReference>
<feature type="chain" id="PRO_5043624967" description="SCP domain-containing protein" evidence="1">
    <location>
        <begin position="25"/>
        <end position="340"/>
    </location>
</feature>
<proteinExistence type="predicted"/>
<sequence>MHRSLITSLLVLTLCPLAIHQSQAATAGDELLAALTKRVENNGDVSEIFDSIEDLPNSEVTDLYKKVERVWPRLRDAWISDFQRIARDASGKSGNNKNRIRDLRKELAAMQGLADGPMKEALKKRGMPAIDELRSLLVPKTKDIIATADDAQKKKRRTILAIARLRDILVETAIIPLTQTSVSELTEAENTVTRALSGLDRKGLKIMENNRKTAEKKKVPEPERIGVADANMMRLLAGLSALEIDPKLCEAARDHSKDMETLNFFAHESPVKGKRTPNDRAKNFGTSASGENIYAGSTDPLSANKGWFYSPGHHRNMFSSGHRRIGLGQHNRHWTQLFGR</sequence>
<gene>
    <name evidence="3" type="ORF">NT6N_25130</name>
</gene>
<evidence type="ECO:0000259" key="2">
    <source>
        <dbReference type="Pfam" id="PF00188"/>
    </source>
</evidence>
<reference evidence="3" key="1">
    <citation type="submission" date="2024-07" db="EMBL/GenBank/DDBJ databases">
        <title>Complete genome sequence of Verrucomicrobiaceae bacterium NT6N.</title>
        <authorList>
            <person name="Huang C."/>
            <person name="Takami H."/>
            <person name="Hamasaki K."/>
        </authorList>
    </citation>
    <scope>NUCLEOTIDE SEQUENCE</scope>
    <source>
        <strain evidence="3">NT6N</strain>
    </source>
</reference>
<keyword evidence="1" id="KW-0732">Signal</keyword>
<dbReference type="CDD" id="cd05379">
    <property type="entry name" value="CAP_bacterial"/>
    <property type="match status" value="1"/>
</dbReference>
<name>A0AAT9FND6_9BACT</name>
<dbReference type="InterPro" id="IPR014044">
    <property type="entry name" value="CAP_dom"/>
</dbReference>
<dbReference type="EMBL" id="AP026866">
    <property type="protein sequence ID" value="BDS07473.1"/>
    <property type="molecule type" value="Genomic_DNA"/>
</dbReference>
<evidence type="ECO:0000313" key="3">
    <source>
        <dbReference type="EMBL" id="BDS07473.1"/>
    </source>
</evidence>
<evidence type="ECO:0000256" key="1">
    <source>
        <dbReference type="SAM" id="SignalP"/>
    </source>
</evidence>
<dbReference type="PANTHER" id="PTHR31157">
    <property type="entry name" value="SCP DOMAIN-CONTAINING PROTEIN"/>
    <property type="match status" value="1"/>
</dbReference>
<dbReference type="AlphaFoldDB" id="A0AAT9FND6"/>
<dbReference type="PANTHER" id="PTHR31157:SF1">
    <property type="entry name" value="SCP DOMAIN-CONTAINING PROTEIN"/>
    <property type="match status" value="1"/>
</dbReference>
<organism evidence="3">
    <name type="scientific">Oceaniferula spumae</name>
    <dbReference type="NCBI Taxonomy" id="2979115"/>
    <lineage>
        <taxon>Bacteria</taxon>
        <taxon>Pseudomonadati</taxon>
        <taxon>Verrucomicrobiota</taxon>
        <taxon>Verrucomicrobiia</taxon>
        <taxon>Verrucomicrobiales</taxon>
        <taxon>Verrucomicrobiaceae</taxon>
        <taxon>Oceaniferula</taxon>
    </lineage>
</organism>
<dbReference type="Pfam" id="PF00188">
    <property type="entry name" value="CAP"/>
    <property type="match status" value="1"/>
</dbReference>
<feature type="signal peptide" evidence="1">
    <location>
        <begin position="1"/>
        <end position="24"/>
    </location>
</feature>
<dbReference type="InterPro" id="IPR035940">
    <property type="entry name" value="CAP_sf"/>
</dbReference>
<dbReference type="KEGG" id="osu:NT6N_25130"/>
<feature type="domain" description="SCP" evidence="2">
    <location>
        <begin position="231"/>
        <end position="328"/>
    </location>
</feature>
<protein>
    <recommendedName>
        <fullName evidence="2">SCP domain-containing protein</fullName>
    </recommendedName>
</protein>
<accession>A0AAT9FND6</accession>